<dbReference type="OrthoDB" id="6700725at2"/>
<accession>A0A2U3BDI3</accession>
<dbReference type="Proteomes" id="UP000245362">
    <property type="component" value="Unassembled WGS sequence"/>
</dbReference>
<dbReference type="AlphaFoldDB" id="A0A2U3BDI3"/>
<organism evidence="1 2">
    <name type="scientific">Vibrio albus</name>
    <dbReference type="NCBI Taxonomy" id="2200953"/>
    <lineage>
        <taxon>Bacteria</taxon>
        <taxon>Pseudomonadati</taxon>
        <taxon>Pseudomonadota</taxon>
        <taxon>Gammaproteobacteria</taxon>
        <taxon>Vibrionales</taxon>
        <taxon>Vibrionaceae</taxon>
        <taxon>Vibrio</taxon>
    </lineage>
</organism>
<reference evidence="1 2" key="1">
    <citation type="submission" date="2018-05" db="EMBL/GenBank/DDBJ databases">
        <title>Vibrio limimaris sp. nov., isolated from marine sediment.</title>
        <authorList>
            <person name="Li C.-M."/>
        </authorList>
    </citation>
    <scope>NUCLEOTIDE SEQUENCE [LARGE SCALE GENOMIC DNA]</scope>
    <source>
        <strain evidence="1 2">E4404</strain>
    </source>
</reference>
<dbReference type="RefSeq" id="WP_109318005.1">
    <property type="nucleotide sequence ID" value="NZ_QFWT01000001.1"/>
</dbReference>
<protein>
    <submittedName>
        <fullName evidence="1">Uncharacterized protein</fullName>
    </submittedName>
</protein>
<keyword evidence="2" id="KW-1185">Reference proteome</keyword>
<dbReference type="EMBL" id="QFWT01000001">
    <property type="protein sequence ID" value="PWI34851.1"/>
    <property type="molecule type" value="Genomic_DNA"/>
</dbReference>
<comment type="caution">
    <text evidence="1">The sequence shown here is derived from an EMBL/GenBank/DDBJ whole genome shotgun (WGS) entry which is preliminary data.</text>
</comment>
<evidence type="ECO:0000313" key="1">
    <source>
        <dbReference type="EMBL" id="PWI34851.1"/>
    </source>
</evidence>
<gene>
    <name evidence="1" type="ORF">DI392_00795</name>
</gene>
<sequence>MTTLPTGTNPLVGNSYLLEFFVKPEVINALGIDFLSWVACIQHCQAADGGYCDKNLTVKVLDKGAVRLCWHHDNMESHPDELAVLANQNRMLWALERVQSQLREPQPVSLSSVLWWAVKNGVYEYLPSGLLDEVFQRKEERRWVGNGYKSTGVRYTETVHEQLERLAQPVNNTI</sequence>
<name>A0A2U3BDI3_9VIBR</name>
<evidence type="ECO:0000313" key="2">
    <source>
        <dbReference type="Proteomes" id="UP000245362"/>
    </source>
</evidence>
<proteinExistence type="predicted"/>